<comment type="caution">
    <text evidence="1">The sequence shown here is derived from an EMBL/GenBank/DDBJ whole genome shotgun (WGS) entry which is preliminary data.</text>
</comment>
<gene>
    <name evidence="1" type="ORF">RUM44_007229</name>
</gene>
<reference evidence="1 2" key="1">
    <citation type="submission" date="2023-09" db="EMBL/GenBank/DDBJ databases">
        <title>Genomes of two closely related lineages of the louse Polyplax serrata with different host specificities.</title>
        <authorList>
            <person name="Martinu J."/>
            <person name="Tarabai H."/>
            <person name="Stefka J."/>
            <person name="Hypsa V."/>
        </authorList>
    </citation>
    <scope>NUCLEOTIDE SEQUENCE [LARGE SCALE GENOMIC DNA]</scope>
    <source>
        <strain evidence="1">98ZLc_SE</strain>
    </source>
</reference>
<evidence type="ECO:0000313" key="2">
    <source>
        <dbReference type="Proteomes" id="UP001359485"/>
    </source>
</evidence>
<name>A0ABR1B049_POLSC</name>
<organism evidence="1 2">
    <name type="scientific">Polyplax serrata</name>
    <name type="common">Common mouse louse</name>
    <dbReference type="NCBI Taxonomy" id="468196"/>
    <lineage>
        <taxon>Eukaryota</taxon>
        <taxon>Metazoa</taxon>
        <taxon>Ecdysozoa</taxon>
        <taxon>Arthropoda</taxon>
        <taxon>Hexapoda</taxon>
        <taxon>Insecta</taxon>
        <taxon>Pterygota</taxon>
        <taxon>Neoptera</taxon>
        <taxon>Paraneoptera</taxon>
        <taxon>Psocodea</taxon>
        <taxon>Troctomorpha</taxon>
        <taxon>Phthiraptera</taxon>
        <taxon>Anoplura</taxon>
        <taxon>Polyplacidae</taxon>
        <taxon>Polyplax</taxon>
    </lineage>
</organism>
<dbReference type="Proteomes" id="UP001359485">
    <property type="component" value="Unassembled WGS sequence"/>
</dbReference>
<dbReference type="EMBL" id="JAWJWF010000005">
    <property type="protein sequence ID" value="KAK6632198.1"/>
    <property type="molecule type" value="Genomic_DNA"/>
</dbReference>
<protein>
    <submittedName>
        <fullName evidence="1">Uncharacterized protein</fullName>
    </submittedName>
</protein>
<keyword evidence="2" id="KW-1185">Reference proteome</keyword>
<sequence length="53" mass="6005">MEVTPFLPEMGRALELRGSPILPPNYVASEDPERKPCVVLVPESYYVDCPRNE</sequence>
<accession>A0ABR1B049</accession>
<proteinExistence type="predicted"/>
<evidence type="ECO:0000313" key="1">
    <source>
        <dbReference type="EMBL" id="KAK6632198.1"/>
    </source>
</evidence>